<keyword evidence="2" id="KW-1185">Reference proteome</keyword>
<organism evidence="1 2">
    <name type="scientific">Aldrovandia affinis</name>
    <dbReference type="NCBI Taxonomy" id="143900"/>
    <lineage>
        <taxon>Eukaryota</taxon>
        <taxon>Metazoa</taxon>
        <taxon>Chordata</taxon>
        <taxon>Craniata</taxon>
        <taxon>Vertebrata</taxon>
        <taxon>Euteleostomi</taxon>
        <taxon>Actinopterygii</taxon>
        <taxon>Neopterygii</taxon>
        <taxon>Teleostei</taxon>
        <taxon>Notacanthiformes</taxon>
        <taxon>Halosauridae</taxon>
        <taxon>Aldrovandia</taxon>
    </lineage>
</organism>
<sequence length="74" mass="8764">MDPQKIKAVLDWPRPESRTKHFCLQFVSEARLKLPVAMVHSNLETEEEDDDCPAYIKRKGRYNYQFTKMECFGP</sequence>
<accession>A0AAD7T9V5</accession>
<gene>
    <name evidence="1" type="ORF">AAFF_G00327210</name>
</gene>
<reference evidence="1" key="1">
    <citation type="journal article" date="2023" name="Science">
        <title>Genome structures resolve the early diversification of teleost fishes.</title>
        <authorList>
            <person name="Parey E."/>
            <person name="Louis A."/>
            <person name="Montfort J."/>
            <person name="Bouchez O."/>
            <person name="Roques C."/>
            <person name="Iampietro C."/>
            <person name="Lluch J."/>
            <person name="Castinel A."/>
            <person name="Donnadieu C."/>
            <person name="Desvignes T."/>
            <person name="Floi Bucao C."/>
            <person name="Jouanno E."/>
            <person name="Wen M."/>
            <person name="Mejri S."/>
            <person name="Dirks R."/>
            <person name="Jansen H."/>
            <person name="Henkel C."/>
            <person name="Chen W.J."/>
            <person name="Zahm M."/>
            <person name="Cabau C."/>
            <person name="Klopp C."/>
            <person name="Thompson A.W."/>
            <person name="Robinson-Rechavi M."/>
            <person name="Braasch I."/>
            <person name="Lecointre G."/>
            <person name="Bobe J."/>
            <person name="Postlethwait J.H."/>
            <person name="Berthelot C."/>
            <person name="Roest Crollius H."/>
            <person name="Guiguen Y."/>
        </authorList>
    </citation>
    <scope>NUCLEOTIDE SEQUENCE</scope>
    <source>
        <strain evidence="1">NC1722</strain>
    </source>
</reference>
<proteinExistence type="predicted"/>
<comment type="caution">
    <text evidence="1">The sequence shown here is derived from an EMBL/GenBank/DDBJ whole genome shotgun (WGS) entry which is preliminary data.</text>
</comment>
<evidence type="ECO:0000313" key="1">
    <source>
        <dbReference type="EMBL" id="KAJ8416843.1"/>
    </source>
</evidence>
<evidence type="ECO:0000313" key="2">
    <source>
        <dbReference type="Proteomes" id="UP001221898"/>
    </source>
</evidence>
<dbReference type="Proteomes" id="UP001221898">
    <property type="component" value="Unassembled WGS sequence"/>
</dbReference>
<protein>
    <submittedName>
        <fullName evidence="1">Uncharacterized protein</fullName>
    </submittedName>
</protein>
<dbReference type="AlphaFoldDB" id="A0AAD7T9V5"/>
<name>A0AAD7T9V5_9TELE</name>
<dbReference type="EMBL" id="JAINUG010000005">
    <property type="protein sequence ID" value="KAJ8416843.1"/>
    <property type="molecule type" value="Genomic_DNA"/>
</dbReference>